<evidence type="ECO:0000313" key="1">
    <source>
        <dbReference type="EMBL" id="CDW42767.1"/>
    </source>
</evidence>
<proteinExistence type="predicted"/>
<name>A0A0K2UY27_LEPSM</name>
<protein>
    <submittedName>
        <fullName evidence="1">Uncharacterized protein</fullName>
    </submittedName>
</protein>
<sequence length="38" mass="4743">MNVRKKKFDTFFVFTKTKVKRWTNFFVMFMVPIESHLL</sequence>
<dbReference type="AlphaFoldDB" id="A0A0K2UY27"/>
<accession>A0A0K2UY27</accession>
<reference evidence="1" key="1">
    <citation type="submission" date="2014-05" db="EMBL/GenBank/DDBJ databases">
        <authorList>
            <person name="Chronopoulou M."/>
        </authorList>
    </citation>
    <scope>NUCLEOTIDE SEQUENCE</scope>
    <source>
        <tissue evidence="1">Whole organism</tissue>
    </source>
</reference>
<dbReference type="EMBL" id="HACA01025406">
    <property type="protein sequence ID" value="CDW42767.1"/>
    <property type="molecule type" value="Transcribed_RNA"/>
</dbReference>
<organism evidence="1">
    <name type="scientific">Lepeophtheirus salmonis</name>
    <name type="common">Salmon louse</name>
    <name type="synonym">Caligus salmonis</name>
    <dbReference type="NCBI Taxonomy" id="72036"/>
    <lineage>
        <taxon>Eukaryota</taxon>
        <taxon>Metazoa</taxon>
        <taxon>Ecdysozoa</taxon>
        <taxon>Arthropoda</taxon>
        <taxon>Crustacea</taxon>
        <taxon>Multicrustacea</taxon>
        <taxon>Hexanauplia</taxon>
        <taxon>Copepoda</taxon>
        <taxon>Siphonostomatoida</taxon>
        <taxon>Caligidae</taxon>
        <taxon>Lepeophtheirus</taxon>
    </lineage>
</organism>